<gene>
    <name evidence="10" type="ORF">HKX39_04395</name>
</gene>
<dbReference type="InterPro" id="IPR000415">
    <property type="entry name" value="Nitroreductase-like"/>
</dbReference>
<dbReference type="PANTHER" id="PTHR43821">
    <property type="entry name" value="NAD(P)H NITROREDUCTASE YDJA-RELATED"/>
    <property type="match status" value="1"/>
</dbReference>
<protein>
    <recommendedName>
        <fullName evidence="7">Putative NAD(P)H nitroreductase</fullName>
        <ecNumber evidence="7">1.-.-.-</ecNumber>
    </recommendedName>
</protein>
<evidence type="ECO:0000256" key="5">
    <source>
        <dbReference type="ARBA" id="ARBA00023002"/>
    </source>
</evidence>
<evidence type="ECO:0000256" key="6">
    <source>
        <dbReference type="ARBA" id="ARBA00023027"/>
    </source>
</evidence>
<dbReference type="PANTHER" id="PTHR43821:SF1">
    <property type="entry name" value="NAD(P)H NITROREDUCTASE YDJA-RELATED"/>
    <property type="match status" value="1"/>
</dbReference>
<evidence type="ECO:0000256" key="7">
    <source>
        <dbReference type="PIRNR" id="PIRNR000232"/>
    </source>
</evidence>
<accession>A0A849P8Y7</accession>
<dbReference type="InterPro" id="IPR052530">
    <property type="entry name" value="NAD(P)H_nitroreductase"/>
</dbReference>
<dbReference type="Pfam" id="PF00881">
    <property type="entry name" value="Nitroreductase"/>
    <property type="match status" value="1"/>
</dbReference>
<evidence type="ECO:0000259" key="9">
    <source>
        <dbReference type="Pfam" id="PF00881"/>
    </source>
</evidence>
<dbReference type="CDD" id="cd02135">
    <property type="entry name" value="YdjA-like"/>
    <property type="match status" value="1"/>
</dbReference>
<keyword evidence="11" id="KW-1185">Reference proteome</keyword>
<evidence type="ECO:0000256" key="2">
    <source>
        <dbReference type="ARBA" id="ARBA00022630"/>
    </source>
</evidence>
<comment type="similarity">
    <text evidence="1 7">Belongs to the nitroreductase family.</text>
</comment>
<dbReference type="Gene3D" id="3.40.109.10">
    <property type="entry name" value="NADH Oxidase"/>
    <property type="match status" value="1"/>
</dbReference>
<dbReference type="EMBL" id="JABGBN010000002">
    <property type="protein sequence ID" value="NOL51417.1"/>
    <property type="molecule type" value="Genomic_DNA"/>
</dbReference>
<comment type="caution">
    <text evidence="10">The sequence shown here is derived from an EMBL/GenBank/DDBJ whole genome shotgun (WGS) entry which is preliminary data.</text>
</comment>
<keyword evidence="6 7" id="KW-0520">NAD</keyword>
<dbReference type="GO" id="GO:0016491">
    <property type="term" value="F:oxidoreductase activity"/>
    <property type="evidence" value="ECO:0007669"/>
    <property type="project" value="UniProtKB-UniRule"/>
</dbReference>
<evidence type="ECO:0000256" key="4">
    <source>
        <dbReference type="ARBA" id="ARBA00022857"/>
    </source>
</evidence>
<feature type="binding site" evidence="8">
    <location>
        <position position="27"/>
    </location>
    <ligand>
        <name>FMN</name>
        <dbReference type="ChEBI" id="CHEBI:58210"/>
        <note>ligand shared between dimeric partners</note>
    </ligand>
</feature>
<evidence type="ECO:0000313" key="10">
    <source>
        <dbReference type="EMBL" id="NOL51417.1"/>
    </source>
</evidence>
<proteinExistence type="inferred from homology"/>
<dbReference type="Proteomes" id="UP000537862">
    <property type="component" value="Unassembled WGS sequence"/>
</dbReference>
<keyword evidence="4 7" id="KW-0521">NADP</keyword>
<keyword evidence="3 7" id="KW-0288">FMN</keyword>
<dbReference type="EC" id="1.-.-.-" evidence="7"/>
<feature type="domain" description="Nitroreductase" evidence="9">
    <location>
        <begin position="7"/>
        <end position="153"/>
    </location>
</feature>
<comment type="cofactor">
    <cofactor evidence="8">
        <name>FMN</name>
        <dbReference type="ChEBI" id="CHEBI:58210"/>
    </cofactor>
    <text evidence="8">Binds 1 FMN per subunit.</text>
</comment>
<dbReference type="InterPro" id="IPR026021">
    <property type="entry name" value="YdjA-like"/>
</dbReference>
<sequence length="177" mass="19638">MKMVVAPAPSDEELALALQAAVAAPDHGNLTPWRFKLIRGENIQKFADLGITIRQRSDNPFPEEKVAASRQWLSEVPLIIAVACHIDYSNTKIPESERMLSAGCAVMNMMNALNALGYGTFWSTGIATYDDEFQAALGFDSLDYRFMGFLAVGTPKVAIPKKERKSYTEFVEEWTGK</sequence>
<dbReference type="AlphaFoldDB" id="A0A849P8Y7"/>
<dbReference type="SUPFAM" id="SSF55469">
    <property type="entry name" value="FMN-dependent nitroreductase-like"/>
    <property type="match status" value="1"/>
</dbReference>
<keyword evidence="5 7" id="KW-0560">Oxidoreductase</keyword>
<name>A0A849P8Y7_9BURK</name>
<dbReference type="InterPro" id="IPR029479">
    <property type="entry name" value="Nitroreductase"/>
</dbReference>
<feature type="binding site" description="in other chain" evidence="8">
    <location>
        <begin position="122"/>
        <end position="124"/>
    </location>
    <ligand>
        <name>FMN</name>
        <dbReference type="ChEBI" id="CHEBI:58210"/>
        <note>ligand shared between dimeric partners</note>
    </ligand>
</feature>
<evidence type="ECO:0000256" key="3">
    <source>
        <dbReference type="ARBA" id="ARBA00022643"/>
    </source>
</evidence>
<evidence type="ECO:0000256" key="1">
    <source>
        <dbReference type="ARBA" id="ARBA00007118"/>
    </source>
</evidence>
<keyword evidence="2 7" id="KW-0285">Flavoprotein</keyword>
<dbReference type="PIRSF" id="PIRSF000232">
    <property type="entry name" value="YdjA"/>
    <property type="match status" value="1"/>
</dbReference>
<evidence type="ECO:0000313" key="11">
    <source>
        <dbReference type="Proteomes" id="UP000537862"/>
    </source>
</evidence>
<reference evidence="10 11" key="1">
    <citation type="submission" date="2020-05" db="EMBL/GenBank/DDBJ databases">
        <authorList>
            <person name="Niu N."/>
        </authorList>
    </citation>
    <scope>NUCLEOTIDE SEQUENCE [LARGE SCALE GENOMIC DNA]</scope>
    <source>
        <strain evidence="10 11">3340-03</strain>
    </source>
</reference>
<organism evidence="10 11">
    <name type="scientific">Pelistega suis</name>
    <dbReference type="NCBI Taxonomy" id="1631957"/>
    <lineage>
        <taxon>Bacteria</taxon>
        <taxon>Pseudomonadati</taxon>
        <taxon>Pseudomonadota</taxon>
        <taxon>Betaproteobacteria</taxon>
        <taxon>Burkholderiales</taxon>
        <taxon>Alcaligenaceae</taxon>
        <taxon>Pelistega</taxon>
    </lineage>
</organism>
<evidence type="ECO:0000256" key="8">
    <source>
        <dbReference type="PIRSR" id="PIRSR000232-1"/>
    </source>
</evidence>